<protein>
    <submittedName>
        <fullName evidence="3">25887_t:CDS:1</fullName>
    </submittedName>
</protein>
<dbReference type="GO" id="GO:0008270">
    <property type="term" value="F:zinc ion binding"/>
    <property type="evidence" value="ECO:0007669"/>
    <property type="project" value="InterPro"/>
</dbReference>
<evidence type="ECO:0000313" key="4">
    <source>
        <dbReference type="Proteomes" id="UP000789405"/>
    </source>
</evidence>
<dbReference type="GO" id="GO:0000981">
    <property type="term" value="F:DNA-binding transcription factor activity, RNA polymerase II-specific"/>
    <property type="evidence" value="ECO:0007669"/>
    <property type="project" value="InterPro"/>
</dbReference>
<dbReference type="InterPro" id="IPR036864">
    <property type="entry name" value="Zn2-C6_fun-type_DNA-bd_sf"/>
</dbReference>
<organism evidence="3 4">
    <name type="scientific">Dentiscutata erythropus</name>
    <dbReference type="NCBI Taxonomy" id="1348616"/>
    <lineage>
        <taxon>Eukaryota</taxon>
        <taxon>Fungi</taxon>
        <taxon>Fungi incertae sedis</taxon>
        <taxon>Mucoromycota</taxon>
        <taxon>Glomeromycotina</taxon>
        <taxon>Glomeromycetes</taxon>
        <taxon>Diversisporales</taxon>
        <taxon>Gigasporaceae</taxon>
        <taxon>Dentiscutata</taxon>
    </lineage>
</organism>
<comment type="caution">
    <text evidence="3">The sequence shown here is derived from an EMBL/GenBank/DDBJ whole genome shotgun (WGS) entry which is preliminary data.</text>
</comment>
<keyword evidence="4" id="KW-1185">Reference proteome</keyword>
<gene>
    <name evidence="3" type="ORF">DERYTH_LOCUS7392</name>
</gene>
<dbReference type="EMBL" id="CAJVPY010003595">
    <property type="protein sequence ID" value="CAG8595921.1"/>
    <property type="molecule type" value="Genomic_DNA"/>
</dbReference>
<accession>A0A9N9CDE8</accession>
<sequence>MKVKERNPEACEVCRHRKRRCYEGIKGEKSCHYCTNSGKNCSYLFESIEHPIEAMGSSPSSSATQSTSNTNLLENRQSLNNILQLNYSDGSDILQGENQNPCPI</sequence>
<feature type="domain" description="Zn(2)-C6 fungal-type" evidence="2">
    <location>
        <begin position="10"/>
        <end position="43"/>
    </location>
</feature>
<reference evidence="3" key="1">
    <citation type="submission" date="2021-06" db="EMBL/GenBank/DDBJ databases">
        <authorList>
            <person name="Kallberg Y."/>
            <person name="Tangrot J."/>
            <person name="Rosling A."/>
        </authorList>
    </citation>
    <scope>NUCLEOTIDE SEQUENCE</scope>
    <source>
        <strain evidence="3">MA453B</strain>
    </source>
</reference>
<feature type="region of interest" description="Disordered" evidence="1">
    <location>
        <begin position="54"/>
        <end position="75"/>
    </location>
</feature>
<dbReference type="PROSITE" id="PS00463">
    <property type="entry name" value="ZN2_CY6_FUNGAL_1"/>
    <property type="match status" value="1"/>
</dbReference>
<dbReference type="AlphaFoldDB" id="A0A9N9CDE8"/>
<dbReference type="Proteomes" id="UP000789405">
    <property type="component" value="Unassembled WGS sequence"/>
</dbReference>
<proteinExistence type="predicted"/>
<feature type="compositionally biased region" description="Low complexity" evidence="1">
    <location>
        <begin position="57"/>
        <end position="70"/>
    </location>
</feature>
<evidence type="ECO:0000313" key="3">
    <source>
        <dbReference type="EMBL" id="CAG8595921.1"/>
    </source>
</evidence>
<dbReference type="PROSITE" id="PS50048">
    <property type="entry name" value="ZN2_CY6_FUNGAL_2"/>
    <property type="match status" value="1"/>
</dbReference>
<dbReference type="InterPro" id="IPR001138">
    <property type="entry name" value="Zn2Cys6_DnaBD"/>
</dbReference>
<dbReference type="OrthoDB" id="10546893at2759"/>
<evidence type="ECO:0000259" key="2">
    <source>
        <dbReference type="PROSITE" id="PS50048"/>
    </source>
</evidence>
<dbReference type="Gene3D" id="4.10.240.10">
    <property type="entry name" value="Zn(2)-C6 fungal-type DNA-binding domain"/>
    <property type="match status" value="1"/>
</dbReference>
<evidence type="ECO:0000256" key="1">
    <source>
        <dbReference type="SAM" id="MobiDB-lite"/>
    </source>
</evidence>
<dbReference type="SUPFAM" id="SSF57701">
    <property type="entry name" value="Zn2/Cys6 DNA-binding domain"/>
    <property type="match status" value="1"/>
</dbReference>
<name>A0A9N9CDE8_9GLOM</name>